<evidence type="ECO:0000313" key="3">
    <source>
        <dbReference type="Proteomes" id="UP001175227"/>
    </source>
</evidence>
<evidence type="ECO:0000313" key="2">
    <source>
        <dbReference type="EMBL" id="KAK0479780.1"/>
    </source>
</evidence>
<sequence>MLFGLFFLSVVAFAHGVPTSLTGDLIGALGGLVSNIGVTIALESVVANLADLSFNVANPLLVELTLERVVLFAGINTTEYIYFNHTFEDPIVVPIVGTAESGIIEDVVLTKGRLTGLS</sequence>
<dbReference type="EMBL" id="JAUEPR010000011">
    <property type="protein sequence ID" value="KAK0479780.1"/>
    <property type="molecule type" value="Genomic_DNA"/>
</dbReference>
<dbReference type="Proteomes" id="UP001175227">
    <property type="component" value="Unassembled WGS sequence"/>
</dbReference>
<proteinExistence type="predicted"/>
<accession>A0AA39P9H7</accession>
<feature type="signal peptide" evidence="1">
    <location>
        <begin position="1"/>
        <end position="16"/>
    </location>
</feature>
<protein>
    <submittedName>
        <fullName evidence="2">Uncharacterized protein</fullName>
    </submittedName>
</protein>
<keyword evidence="1" id="KW-0732">Signal</keyword>
<organism evidence="2 3">
    <name type="scientific">Armillaria novae-zelandiae</name>
    <dbReference type="NCBI Taxonomy" id="153914"/>
    <lineage>
        <taxon>Eukaryota</taxon>
        <taxon>Fungi</taxon>
        <taxon>Dikarya</taxon>
        <taxon>Basidiomycota</taxon>
        <taxon>Agaricomycotina</taxon>
        <taxon>Agaricomycetes</taxon>
        <taxon>Agaricomycetidae</taxon>
        <taxon>Agaricales</taxon>
        <taxon>Marasmiineae</taxon>
        <taxon>Physalacriaceae</taxon>
        <taxon>Armillaria</taxon>
    </lineage>
</organism>
<feature type="chain" id="PRO_5041354411" evidence="1">
    <location>
        <begin position="17"/>
        <end position="118"/>
    </location>
</feature>
<name>A0AA39P9H7_9AGAR</name>
<evidence type="ECO:0000256" key="1">
    <source>
        <dbReference type="SAM" id="SignalP"/>
    </source>
</evidence>
<comment type="caution">
    <text evidence="2">The sequence shown here is derived from an EMBL/GenBank/DDBJ whole genome shotgun (WGS) entry which is preliminary data.</text>
</comment>
<dbReference type="AlphaFoldDB" id="A0AA39P9H7"/>
<reference evidence="2" key="1">
    <citation type="submission" date="2023-06" db="EMBL/GenBank/DDBJ databases">
        <authorList>
            <consortium name="Lawrence Berkeley National Laboratory"/>
            <person name="Ahrendt S."/>
            <person name="Sahu N."/>
            <person name="Indic B."/>
            <person name="Wong-Bajracharya J."/>
            <person name="Merenyi Z."/>
            <person name="Ke H.-M."/>
            <person name="Monk M."/>
            <person name="Kocsube S."/>
            <person name="Drula E."/>
            <person name="Lipzen A."/>
            <person name="Balint B."/>
            <person name="Henrissat B."/>
            <person name="Andreopoulos B."/>
            <person name="Martin F.M."/>
            <person name="Harder C.B."/>
            <person name="Rigling D."/>
            <person name="Ford K.L."/>
            <person name="Foster G.D."/>
            <person name="Pangilinan J."/>
            <person name="Papanicolaou A."/>
            <person name="Barry K."/>
            <person name="LaButti K."/>
            <person name="Viragh M."/>
            <person name="Koriabine M."/>
            <person name="Yan M."/>
            <person name="Riley R."/>
            <person name="Champramary S."/>
            <person name="Plett K.L."/>
            <person name="Tsai I.J."/>
            <person name="Slot J."/>
            <person name="Sipos G."/>
            <person name="Plett J."/>
            <person name="Nagy L.G."/>
            <person name="Grigoriev I.V."/>
        </authorList>
    </citation>
    <scope>NUCLEOTIDE SEQUENCE</scope>
    <source>
        <strain evidence="2">ICMP 16352</strain>
    </source>
</reference>
<keyword evidence="3" id="KW-1185">Reference proteome</keyword>
<gene>
    <name evidence="2" type="ORF">IW261DRAFT_1564439</name>
</gene>